<dbReference type="GO" id="GO:0009190">
    <property type="term" value="P:cyclic nucleotide biosynthetic process"/>
    <property type="evidence" value="ECO:0007669"/>
    <property type="project" value="InterPro"/>
</dbReference>
<dbReference type="RefSeq" id="WP_108171463.1">
    <property type="nucleotide sequence ID" value="NZ_QBKQ01000002.1"/>
</dbReference>
<dbReference type="OrthoDB" id="9768499at2"/>
<dbReference type="InterPro" id="IPR001054">
    <property type="entry name" value="A/G_cyclase"/>
</dbReference>
<feature type="transmembrane region" description="Helical" evidence="1">
    <location>
        <begin position="12"/>
        <end position="31"/>
    </location>
</feature>
<dbReference type="AlphaFoldDB" id="A0A2T6AGS4"/>
<dbReference type="SUPFAM" id="SSF55073">
    <property type="entry name" value="Nucleotide cyclase"/>
    <property type="match status" value="1"/>
</dbReference>
<feature type="transmembrane region" description="Helical" evidence="1">
    <location>
        <begin position="134"/>
        <end position="155"/>
    </location>
</feature>
<dbReference type="InterPro" id="IPR029787">
    <property type="entry name" value="Nucleotide_cyclase"/>
</dbReference>
<dbReference type="GO" id="GO:0035556">
    <property type="term" value="P:intracellular signal transduction"/>
    <property type="evidence" value="ECO:0007669"/>
    <property type="project" value="InterPro"/>
</dbReference>
<accession>A0A2T6AGS4</accession>
<evidence type="ECO:0000259" key="2">
    <source>
        <dbReference type="PROSITE" id="PS50125"/>
    </source>
</evidence>
<evidence type="ECO:0000256" key="1">
    <source>
        <dbReference type="SAM" id="Phobius"/>
    </source>
</evidence>
<gene>
    <name evidence="3" type="ORF">C8P64_1525</name>
</gene>
<dbReference type="Gene3D" id="3.30.70.1230">
    <property type="entry name" value="Nucleotide cyclase"/>
    <property type="match status" value="1"/>
</dbReference>
<protein>
    <submittedName>
        <fullName evidence="3">Adenylate cyclase</fullName>
    </submittedName>
</protein>
<organism evidence="3 4">
    <name type="scientific">Christiangramia gaetbulicola</name>
    <dbReference type="NCBI Taxonomy" id="703340"/>
    <lineage>
        <taxon>Bacteria</taxon>
        <taxon>Pseudomonadati</taxon>
        <taxon>Bacteroidota</taxon>
        <taxon>Flavobacteriia</taxon>
        <taxon>Flavobacteriales</taxon>
        <taxon>Flavobacteriaceae</taxon>
        <taxon>Christiangramia</taxon>
    </lineage>
</organism>
<keyword evidence="1" id="KW-0472">Membrane</keyword>
<dbReference type="Pfam" id="PF00211">
    <property type="entry name" value="Guanylate_cyc"/>
    <property type="match status" value="1"/>
</dbReference>
<sequence>MRLRPKIKVQLFLVLGITLFWIGSGAFMAFYKCVNYIPATNEFAFIVPNHLSFIQFLLINIIGPAVGGFIGGSILVFYLSESLRRKSYWYYMLINFLFFIGFILFLNTLVPYIFYYREEIANAERPLRKALDLLILSPYAIRNVVTWLIIAWMTIQGLNIYEKYTPSTLISLFLGRFHRPHEVERIFMFLDLSNSTSIAEKLGHIKFFDLLKDFFSDMTDPILNSQGEVYQYVGDEIVIYWPVKRSVIKHMQPIACFFRIEKSIQDRSEYYLKEYEIIPLFKAAIHKGHVVVGEMGAIKREIVFSGDILNTTSRLMEQCSIFKQKLIISNEVAELIPKDKKQKYVLLHLGEMALRGKMNKCHLYGVDLKDQKLNV</sequence>
<dbReference type="PANTHER" id="PTHR43081">
    <property type="entry name" value="ADENYLATE CYCLASE, TERMINAL-DIFFERENTIATION SPECIFIC-RELATED"/>
    <property type="match status" value="1"/>
</dbReference>
<feature type="transmembrane region" description="Helical" evidence="1">
    <location>
        <begin position="90"/>
        <end position="114"/>
    </location>
</feature>
<dbReference type="CDD" id="cd07302">
    <property type="entry name" value="CHD"/>
    <property type="match status" value="1"/>
</dbReference>
<name>A0A2T6AGS4_9FLAO</name>
<keyword evidence="1" id="KW-0812">Transmembrane</keyword>
<reference evidence="3 4" key="1">
    <citation type="submission" date="2018-04" db="EMBL/GenBank/DDBJ databases">
        <title>Genomic Encyclopedia of Archaeal and Bacterial Type Strains, Phase II (KMG-II): from individual species to whole genera.</title>
        <authorList>
            <person name="Goeker M."/>
        </authorList>
    </citation>
    <scope>NUCLEOTIDE SEQUENCE [LARGE SCALE GENOMIC DNA]</scope>
    <source>
        <strain evidence="3 4">DSM 23082</strain>
    </source>
</reference>
<evidence type="ECO:0000313" key="3">
    <source>
        <dbReference type="EMBL" id="PTX43001.1"/>
    </source>
</evidence>
<keyword evidence="4" id="KW-1185">Reference proteome</keyword>
<dbReference type="EMBL" id="QBKQ01000002">
    <property type="protein sequence ID" value="PTX43001.1"/>
    <property type="molecule type" value="Genomic_DNA"/>
</dbReference>
<dbReference type="Proteomes" id="UP000244174">
    <property type="component" value="Unassembled WGS sequence"/>
</dbReference>
<evidence type="ECO:0000313" key="4">
    <source>
        <dbReference type="Proteomes" id="UP000244174"/>
    </source>
</evidence>
<dbReference type="PROSITE" id="PS50125">
    <property type="entry name" value="GUANYLATE_CYCLASE_2"/>
    <property type="match status" value="1"/>
</dbReference>
<dbReference type="PANTHER" id="PTHR43081:SF1">
    <property type="entry name" value="ADENYLATE CYCLASE, TERMINAL-DIFFERENTIATION SPECIFIC"/>
    <property type="match status" value="1"/>
</dbReference>
<feature type="transmembrane region" description="Helical" evidence="1">
    <location>
        <begin position="51"/>
        <end position="78"/>
    </location>
</feature>
<dbReference type="InterPro" id="IPR050697">
    <property type="entry name" value="Adenylyl/Guanylyl_Cyclase_3/4"/>
</dbReference>
<feature type="domain" description="Guanylate cyclase" evidence="2">
    <location>
        <begin position="186"/>
        <end position="316"/>
    </location>
</feature>
<keyword evidence="1" id="KW-1133">Transmembrane helix</keyword>
<comment type="caution">
    <text evidence="3">The sequence shown here is derived from an EMBL/GenBank/DDBJ whole genome shotgun (WGS) entry which is preliminary data.</text>
</comment>
<dbReference type="GO" id="GO:0004016">
    <property type="term" value="F:adenylate cyclase activity"/>
    <property type="evidence" value="ECO:0007669"/>
    <property type="project" value="UniProtKB-ARBA"/>
</dbReference>
<proteinExistence type="predicted"/>